<keyword evidence="3" id="KW-1185">Reference proteome</keyword>
<proteinExistence type="predicted"/>
<organism evidence="2 3">
    <name type="scientific">Bacillus salacetis</name>
    <dbReference type="NCBI Taxonomy" id="2315464"/>
    <lineage>
        <taxon>Bacteria</taxon>
        <taxon>Bacillati</taxon>
        <taxon>Bacillota</taxon>
        <taxon>Bacilli</taxon>
        <taxon>Bacillales</taxon>
        <taxon>Bacillaceae</taxon>
        <taxon>Bacillus</taxon>
    </lineage>
</organism>
<reference evidence="2 3" key="1">
    <citation type="submission" date="2018-09" db="EMBL/GenBank/DDBJ databases">
        <title>Bacillus saliacetes sp. nov., isolated from Thai shrimp paste (Ka-pi).</title>
        <authorList>
            <person name="Daroonpunt R."/>
            <person name="Tanasupawat S."/>
            <person name="Yiamsombut S."/>
        </authorList>
    </citation>
    <scope>NUCLEOTIDE SEQUENCE [LARGE SCALE GENOMIC DNA]</scope>
    <source>
        <strain evidence="2 3">SKP7-4</strain>
    </source>
</reference>
<evidence type="ECO:0000256" key="1">
    <source>
        <dbReference type="SAM" id="Phobius"/>
    </source>
</evidence>
<dbReference type="Pfam" id="PF06570">
    <property type="entry name" value="DUF1129"/>
    <property type="match status" value="1"/>
</dbReference>
<accession>A0A3A1QUR2</accession>
<dbReference type="OrthoDB" id="1655249at2"/>
<feature type="transmembrane region" description="Helical" evidence="1">
    <location>
        <begin position="206"/>
        <end position="225"/>
    </location>
</feature>
<sequence>MDQTGCLSGFNYQGREKRMTAKEMIEINNARREKLNDENKKYYEDMLIYIRTSDVDEHAGEELLLEILEHLLEAQENGQSAEEVFGSKPKQYCDELLEGLPKESAKDKVLMYLYITASGMSWYFLVTGIFSLFFPDKKGISLTPIIASILFMGAVVLLILKLMKWTTYKEKSNLWLLSAGALIFTAWTGLLVYLGLQNAFQYEMAWPTYTSLVIGIILIAASWILRHRVIKF</sequence>
<evidence type="ECO:0000313" key="3">
    <source>
        <dbReference type="Proteomes" id="UP000265801"/>
    </source>
</evidence>
<protein>
    <submittedName>
        <fullName evidence="2">DUF1129 family protein</fullName>
    </submittedName>
</protein>
<evidence type="ECO:0000313" key="2">
    <source>
        <dbReference type="EMBL" id="RIW31588.1"/>
    </source>
</evidence>
<name>A0A3A1QUR2_9BACI</name>
<dbReference type="PANTHER" id="PTHR41307">
    <property type="entry name" value="MEMBRANE PROTEIN-RELATED"/>
    <property type="match status" value="1"/>
</dbReference>
<dbReference type="AlphaFoldDB" id="A0A3A1QUR2"/>
<dbReference type="Proteomes" id="UP000265801">
    <property type="component" value="Unassembled WGS sequence"/>
</dbReference>
<keyword evidence="1" id="KW-1133">Transmembrane helix</keyword>
<feature type="transmembrane region" description="Helical" evidence="1">
    <location>
        <begin position="112"/>
        <end position="134"/>
    </location>
</feature>
<dbReference type="EMBL" id="QXIR01000021">
    <property type="protein sequence ID" value="RIW31588.1"/>
    <property type="molecule type" value="Genomic_DNA"/>
</dbReference>
<dbReference type="PANTHER" id="PTHR41307:SF1">
    <property type="entry name" value="MEMBRANE PROTEIN"/>
    <property type="match status" value="1"/>
</dbReference>
<dbReference type="SUPFAM" id="SSF158560">
    <property type="entry name" value="BH3980-like"/>
    <property type="match status" value="1"/>
</dbReference>
<dbReference type="Gene3D" id="1.10.1900.10">
    <property type="entry name" value="c-terminal domain of poly(a) binding protein"/>
    <property type="match status" value="1"/>
</dbReference>
<dbReference type="InterPro" id="IPR009214">
    <property type="entry name" value="DUF1129"/>
</dbReference>
<keyword evidence="1" id="KW-0472">Membrane</keyword>
<keyword evidence="1" id="KW-0812">Transmembrane</keyword>
<feature type="transmembrane region" description="Helical" evidence="1">
    <location>
        <begin position="140"/>
        <end position="162"/>
    </location>
</feature>
<feature type="transmembrane region" description="Helical" evidence="1">
    <location>
        <begin position="174"/>
        <end position="194"/>
    </location>
</feature>
<comment type="caution">
    <text evidence="2">The sequence shown here is derived from an EMBL/GenBank/DDBJ whole genome shotgun (WGS) entry which is preliminary data.</text>
</comment>
<gene>
    <name evidence="2" type="ORF">D3H55_14925</name>
</gene>